<accession>A0ABY5D453</accession>
<organism evidence="2 3">
    <name type="scientific">Nocardiopsis exhalans</name>
    <dbReference type="NCBI Taxonomy" id="163604"/>
    <lineage>
        <taxon>Bacteria</taxon>
        <taxon>Bacillati</taxon>
        <taxon>Actinomycetota</taxon>
        <taxon>Actinomycetes</taxon>
        <taxon>Streptosporangiales</taxon>
        <taxon>Nocardiopsidaceae</taxon>
        <taxon>Nocardiopsis</taxon>
    </lineage>
</organism>
<sequence length="116" mass="13542">MSEDAMQQRNESRGSKFAEMFGYVKPDDRARWSQQRQAMRRRQGVMKTGVKQSLSSMMEFGQMNVQARLQAAHRIKEQEAFDNRKDRVITGDDGEVRVESVSYRDKQYSDLGPEME</sequence>
<reference evidence="2" key="1">
    <citation type="submission" date="2022-06" db="EMBL/GenBank/DDBJ databases">
        <authorList>
            <person name="Ping M."/>
        </authorList>
    </citation>
    <scope>NUCLEOTIDE SEQUENCE</scope>
    <source>
        <strain evidence="2">JCM11759T</strain>
    </source>
</reference>
<gene>
    <name evidence="2" type="ORF">NE857_21415</name>
</gene>
<proteinExistence type="predicted"/>
<dbReference type="EMBL" id="CP099837">
    <property type="protein sequence ID" value="USY17876.1"/>
    <property type="molecule type" value="Genomic_DNA"/>
</dbReference>
<evidence type="ECO:0000256" key="1">
    <source>
        <dbReference type="SAM" id="MobiDB-lite"/>
    </source>
</evidence>
<name>A0ABY5D453_9ACTN</name>
<evidence type="ECO:0000313" key="2">
    <source>
        <dbReference type="EMBL" id="USY17876.1"/>
    </source>
</evidence>
<dbReference type="Proteomes" id="UP001055940">
    <property type="component" value="Chromosome"/>
</dbReference>
<protein>
    <submittedName>
        <fullName evidence="2">Uncharacterized protein</fullName>
    </submittedName>
</protein>
<dbReference type="RefSeq" id="WP_254417366.1">
    <property type="nucleotide sequence ID" value="NZ_BAAAJB010000011.1"/>
</dbReference>
<feature type="region of interest" description="Disordered" evidence="1">
    <location>
        <begin position="28"/>
        <end position="47"/>
    </location>
</feature>
<keyword evidence="3" id="KW-1185">Reference proteome</keyword>
<evidence type="ECO:0000313" key="3">
    <source>
        <dbReference type="Proteomes" id="UP001055940"/>
    </source>
</evidence>